<accession>A0A1V3NPW9</accession>
<sequence>MRDRSSQTYVGIYNDMHGGMTPIGMIIKDAWVFGLIPETETCEGWKLPDIQTLYDKVSAAWEPYGHLVSRLPPELREKHTRIHEAAIKRAKEAGWVPGLDVDSEMDGSFE</sequence>
<name>A0A1V3NPW9_9GAMM</name>
<protein>
    <submittedName>
        <fullName evidence="1">Uncharacterized protein</fullName>
    </submittedName>
</protein>
<dbReference type="AlphaFoldDB" id="A0A1V3NPW9"/>
<dbReference type="OrthoDB" id="9791200at2"/>
<keyword evidence="2" id="KW-1185">Reference proteome</keyword>
<evidence type="ECO:0000313" key="1">
    <source>
        <dbReference type="EMBL" id="OOG27145.1"/>
    </source>
</evidence>
<gene>
    <name evidence="1" type="ORF">B1C78_03965</name>
</gene>
<organism evidence="1 2">
    <name type="scientific">Thioalkalivibrio denitrificans</name>
    <dbReference type="NCBI Taxonomy" id="108003"/>
    <lineage>
        <taxon>Bacteria</taxon>
        <taxon>Pseudomonadati</taxon>
        <taxon>Pseudomonadota</taxon>
        <taxon>Gammaproteobacteria</taxon>
        <taxon>Chromatiales</taxon>
        <taxon>Ectothiorhodospiraceae</taxon>
        <taxon>Thioalkalivibrio</taxon>
    </lineage>
</organism>
<proteinExistence type="predicted"/>
<dbReference type="RefSeq" id="WP_077277838.1">
    <property type="nucleotide sequence ID" value="NZ_MVBK01000021.1"/>
</dbReference>
<dbReference type="Proteomes" id="UP000189462">
    <property type="component" value="Unassembled WGS sequence"/>
</dbReference>
<comment type="caution">
    <text evidence="1">The sequence shown here is derived from an EMBL/GenBank/DDBJ whole genome shotgun (WGS) entry which is preliminary data.</text>
</comment>
<reference evidence="1 2" key="1">
    <citation type="submission" date="2017-02" db="EMBL/GenBank/DDBJ databases">
        <title>Genomic diversity within the haloalkaliphilic genus Thioalkalivibrio.</title>
        <authorList>
            <person name="Ahn A.-C."/>
            <person name="Meier-Kolthoff J."/>
            <person name="Overmars L."/>
            <person name="Richter M."/>
            <person name="Woyke T."/>
            <person name="Sorokin D.Y."/>
            <person name="Muyzer G."/>
        </authorList>
    </citation>
    <scope>NUCLEOTIDE SEQUENCE [LARGE SCALE GENOMIC DNA]</scope>
    <source>
        <strain evidence="1 2">ALJD</strain>
    </source>
</reference>
<dbReference type="EMBL" id="MVBK01000021">
    <property type="protein sequence ID" value="OOG27145.1"/>
    <property type="molecule type" value="Genomic_DNA"/>
</dbReference>
<evidence type="ECO:0000313" key="2">
    <source>
        <dbReference type="Proteomes" id="UP000189462"/>
    </source>
</evidence>
<dbReference type="STRING" id="108003.B1C78_03965"/>